<evidence type="ECO:0000259" key="1">
    <source>
        <dbReference type="PROSITE" id="PS51831"/>
    </source>
</evidence>
<dbReference type="GO" id="GO:0008832">
    <property type="term" value="F:dGTPase activity"/>
    <property type="evidence" value="ECO:0007669"/>
    <property type="project" value="TreeGrafter"/>
</dbReference>
<dbReference type="Gene3D" id="1.10.3210.10">
    <property type="entry name" value="Hypothetical protein af1432"/>
    <property type="match status" value="1"/>
</dbReference>
<protein>
    <submittedName>
        <fullName evidence="2">Metal dependent phosphohydrolase</fullName>
    </submittedName>
</protein>
<dbReference type="KEGG" id="tal:Thal_0703"/>
<reference evidence="3" key="1">
    <citation type="journal article" date="2010" name="Stand. Genomic Sci.">
        <title>Complete genome sequence of Thermocrinis albus type strain (HI 11/12T).</title>
        <authorList>
            <person name="Wirth R."/>
            <person name="Sikorski J."/>
            <person name="Brambilla E."/>
            <person name="Misra M."/>
            <person name="Lapidus A."/>
            <person name="Copeland A."/>
            <person name="Nolan M."/>
            <person name="Lucas S."/>
            <person name="Chen F."/>
            <person name="Tice H."/>
            <person name="Cheng J.F."/>
            <person name="Han C."/>
            <person name="Detter J.C."/>
            <person name="Tapia R."/>
            <person name="Bruce D."/>
            <person name="Goodwin L."/>
            <person name="Pitluck S."/>
            <person name="Pati A."/>
            <person name="Anderson I."/>
            <person name="Ivanova N."/>
            <person name="Mavromatis K."/>
            <person name="Mikhailova N."/>
            <person name="Chen A."/>
            <person name="Palaniappan K."/>
            <person name="Bilek Y."/>
            <person name="Hader T."/>
            <person name="Land M."/>
            <person name="Hauser L."/>
            <person name="Chang Y.J."/>
            <person name="Jeffries C.D."/>
            <person name="Tindall B.J."/>
            <person name="Rohde M."/>
            <person name="Goker M."/>
            <person name="Bristow J."/>
            <person name="Eisen J.A."/>
            <person name="Markowitz V."/>
            <person name="Hugenholtz P."/>
            <person name="Kyrpides N.C."/>
            <person name="Klenk H.P."/>
        </authorList>
    </citation>
    <scope>NUCLEOTIDE SEQUENCE [LARGE SCALE GENOMIC DNA]</scope>
    <source>
        <strain evidence="3">DSM 14484 / JCM 11386 / HI 11/12</strain>
    </source>
</reference>
<dbReference type="SMART" id="SM00471">
    <property type="entry name" value="HDc"/>
    <property type="match status" value="1"/>
</dbReference>
<dbReference type="OrthoDB" id="9803619at2"/>
<dbReference type="InterPro" id="IPR003607">
    <property type="entry name" value="HD/PDEase_dom"/>
</dbReference>
<evidence type="ECO:0000313" key="3">
    <source>
        <dbReference type="Proteomes" id="UP000002043"/>
    </source>
</evidence>
<dbReference type="Pfam" id="PF19276">
    <property type="entry name" value="HD_assoc_2"/>
    <property type="match status" value="1"/>
</dbReference>
<dbReference type="Gene3D" id="3.30.70.1370">
    <property type="entry name" value="HD domain like"/>
    <property type="match status" value="1"/>
</dbReference>
<dbReference type="CDD" id="cd00077">
    <property type="entry name" value="HDc"/>
    <property type="match status" value="1"/>
</dbReference>
<evidence type="ECO:0000313" key="2">
    <source>
        <dbReference type="EMBL" id="ADC89336.1"/>
    </source>
</evidence>
<feature type="domain" description="HD" evidence="1">
    <location>
        <begin position="51"/>
        <end position="160"/>
    </location>
</feature>
<dbReference type="PANTHER" id="PTHR11373:SF4">
    <property type="entry name" value="DEOXYNUCLEOSIDE TRIPHOSPHATE TRIPHOSPHOHYDROLASE SAMHD1"/>
    <property type="match status" value="1"/>
</dbReference>
<dbReference type="EMBL" id="CP001931">
    <property type="protein sequence ID" value="ADC89336.1"/>
    <property type="molecule type" value="Genomic_DNA"/>
</dbReference>
<dbReference type="Proteomes" id="UP000002043">
    <property type="component" value="Chromosome"/>
</dbReference>
<dbReference type="InterPro" id="IPR050135">
    <property type="entry name" value="dGTPase-like"/>
</dbReference>
<dbReference type="PANTHER" id="PTHR11373">
    <property type="entry name" value="DEOXYNUCLEOSIDE TRIPHOSPHATE TRIPHOSPHOHYDROLASE"/>
    <property type="match status" value="1"/>
</dbReference>
<sequence length="364" mass="42850">MFKEFSDPLYGSIRAFSHELKLIDTPTFQRLRYIKQLGVTYLVFPSAQHTRFEHSLGTMELADRMYRGFGLKDERELQLVRLAGLLHDVGHPPFSHTTEVLLGDRSHEDVGRRKILEGEIYHILRREGFSDEEIKLVCHMAFGKDSVVGGELGADRMDYLMRDAYFCGTSYGFFDRDRILNHLVLLEGKKAVRKSALRAVESFFLGRYFMYLQVYFHRVVRILNIHLLDLLKELIKAGDLNKEDLENLTDAHLLTLILKDPNRPSVRRLFNREHYREVVSTEDEDYFEAVKKRLLERYPEEKLRFDIAHKKPLDHNLWIEDEGKCRSLTELSYLVSHLRDIKIMRVYADPSIKNDVEEFIKKIL</sequence>
<dbReference type="Pfam" id="PF01966">
    <property type="entry name" value="HD"/>
    <property type="match status" value="1"/>
</dbReference>
<dbReference type="InterPro" id="IPR045509">
    <property type="entry name" value="HD_assoc_2"/>
</dbReference>
<dbReference type="InterPro" id="IPR006674">
    <property type="entry name" value="HD_domain"/>
</dbReference>
<dbReference type="eggNOG" id="COG1078">
    <property type="taxonomic scope" value="Bacteria"/>
</dbReference>
<keyword evidence="3" id="KW-1185">Reference proteome</keyword>
<keyword evidence="2" id="KW-0378">Hydrolase</keyword>
<accession>D3SQ99</accession>
<dbReference type="STRING" id="638303.Thal_0703"/>
<proteinExistence type="predicted"/>
<dbReference type="PROSITE" id="PS51831">
    <property type="entry name" value="HD"/>
    <property type="match status" value="1"/>
</dbReference>
<dbReference type="RefSeq" id="WP_012991743.1">
    <property type="nucleotide sequence ID" value="NC_013894.1"/>
</dbReference>
<dbReference type="AlphaFoldDB" id="D3SQ99"/>
<organism evidence="2 3">
    <name type="scientific">Thermocrinis albus (strain DSM 14484 / JCM 11386 / HI 11/12)</name>
    <dbReference type="NCBI Taxonomy" id="638303"/>
    <lineage>
        <taxon>Bacteria</taxon>
        <taxon>Pseudomonadati</taxon>
        <taxon>Aquificota</taxon>
        <taxon>Aquificia</taxon>
        <taxon>Aquificales</taxon>
        <taxon>Aquificaceae</taxon>
        <taxon>Thermocrinis</taxon>
    </lineage>
</organism>
<dbReference type="SUPFAM" id="SSF109604">
    <property type="entry name" value="HD-domain/PDEase-like"/>
    <property type="match status" value="1"/>
</dbReference>
<name>D3SQ99_THEAH</name>
<dbReference type="HOGENOM" id="CLU_026821_3_1_0"/>
<gene>
    <name evidence="2" type="ordered locus">Thal_0703</name>
</gene>
<dbReference type="GO" id="GO:0006203">
    <property type="term" value="P:dGTP catabolic process"/>
    <property type="evidence" value="ECO:0007669"/>
    <property type="project" value="TreeGrafter"/>
</dbReference>